<dbReference type="PROSITE" id="PS50245">
    <property type="entry name" value="CAP_GLY_2"/>
    <property type="match status" value="1"/>
</dbReference>
<evidence type="ECO:0000313" key="6">
    <source>
        <dbReference type="EMBL" id="ODV85056.1"/>
    </source>
</evidence>
<comment type="subcellular location">
    <subcellularLocation>
        <location evidence="1">Cytoplasm</location>
    </subcellularLocation>
</comment>
<dbReference type="SUPFAM" id="SSF54236">
    <property type="entry name" value="Ubiquitin-like"/>
    <property type="match status" value="1"/>
</dbReference>
<evidence type="ECO:0000259" key="5">
    <source>
        <dbReference type="PROSITE" id="PS50245"/>
    </source>
</evidence>
<evidence type="ECO:0000256" key="1">
    <source>
        <dbReference type="ARBA" id="ARBA00004496"/>
    </source>
</evidence>
<keyword evidence="3" id="KW-0143">Chaperone</keyword>
<gene>
    <name evidence="6" type="ORF">CANARDRAFT_28776</name>
</gene>
<dbReference type="GO" id="GO:0051010">
    <property type="term" value="F:microtubule plus-end binding"/>
    <property type="evidence" value="ECO:0007669"/>
    <property type="project" value="TreeGrafter"/>
</dbReference>
<dbReference type="InterPro" id="IPR029071">
    <property type="entry name" value="Ubiquitin-like_domsf"/>
</dbReference>
<evidence type="ECO:0000256" key="4">
    <source>
        <dbReference type="ARBA" id="ARBA00025779"/>
    </source>
</evidence>
<evidence type="ECO:0000256" key="3">
    <source>
        <dbReference type="ARBA" id="ARBA00023186"/>
    </source>
</evidence>
<feature type="domain" description="CAP-Gly" evidence="5">
    <location>
        <begin position="190"/>
        <end position="226"/>
    </location>
</feature>
<organism evidence="6 7">
    <name type="scientific">[Candida] arabinofermentans NRRL YB-2248</name>
    <dbReference type="NCBI Taxonomy" id="983967"/>
    <lineage>
        <taxon>Eukaryota</taxon>
        <taxon>Fungi</taxon>
        <taxon>Dikarya</taxon>
        <taxon>Ascomycota</taxon>
        <taxon>Saccharomycotina</taxon>
        <taxon>Pichiomycetes</taxon>
        <taxon>Pichiales</taxon>
        <taxon>Pichiaceae</taxon>
        <taxon>Ogataea</taxon>
        <taxon>Ogataea/Candida clade</taxon>
    </lineage>
</organism>
<dbReference type="PROSITE" id="PS00845">
    <property type="entry name" value="CAP_GLY_1"/>
    <property type="match status" value="1"/>
</dbReference>
<evidence type="ECO:0000313" key="7">
    <source>
        <dbReference type="Proteomes" id="UP000094801"/>
    </source>
</evidence>
<dbReference type="STRING" id="983967.A0A1E4SZW5"/>
<dbReference type="InterPro" id="IPR000626">
    <property type="entry name" value="Ubiquitin-like_dom"/>
</dbReference>
<dbReference type="PANTHER" id="PTHR18916:SF85">
    <property type="entry name" value="TUBULIN-FOLDING COFACTOR B"/>
    <property type="match status" value="1"/>
</dbReference>
<dbReference type="GO" id="GO:0005737">
    <property type="term" value="C:cytoplasm"/>
    <property type="evidence" value="ECO:0007669"/>
    <property type="project" value="UniProtKB-SubCell"/>
</dbReference>
<dbReference type="OrthoDB" id="5295208at2759"/>
<name>A0A1E4SZW5_9ASCO</name>
<dbReference type="SMART" id="SM01052">
    <property type="entry name" value="CAP_GLY"/>
    <property type="match status" value="1"/>
</dbReference>
<sequence length="251" mass="28895">MEDINVYITSDLTSSERRISPNWSLSTFKNKLHQITGIPPIDQKLWLYKTKDTSERSQMRSIHDDSLTQLYEFHIIPYTRIHIENTNLENEELLGIDNDLDNSDVKFDISESEYDSLPNTVKKWKQENKLGRFDPEFQKKKTEQLQNNLKLASTLNIGDRCKINTNSDSDSPLRIGTIKYVGRIPEIDDENVWVGVQLDEPTGKNNGSVKGTQYFKCLNNYGVFVKPMSIEVGEFSNDDEGLFDSDSDDEL</sequence>
<dbReference type="InterPro" id="IPR000938">
    <property type="entry name" value="CAP-Gly_domain"/>
</dbReference>
<dbReference type="GO" id="GO:0035371">
    <property type="term" value="C:microtubule plus-end"/>
    <property type="evidence" value="ECO:0007669"/>
    <property type="project" value="TreeGrafter"/>
</dbReference>
<dbReference type="GO" id="GO:0005634">
    <property type="term" value="C:nucleus"/>
    <property type="evidence" value="ECO:0007669"/>
    <property type="project" value="TreeGrafter"/>
</dbReference>
<dbReference type="Gene3D" id="3.10.20.90">
    <property type="entry name" value="Phosphatidylinositol 3-kinase Catalytic Subunit, Chain A, domain 1"/>
    <property type="match status" value="1"/>
</dbReference>
<accession>A0A1E4SZW5</accession>
<dbReference type="AlphaFoldDB" id="A0A1E4SZW5"/>
<keyword evidence="7" id="KW-1185">Reference proteome</keyword>
<dbReference type="Pfam" id="PF14560">
    <property type="entry name" value="Ubiquitin_2"/>
    <property type="match status" value="1"/>
</dbReference>
<proteinExistence type="inferred from homology"/>
<dbReference type="Gene3D" id="2.30.30.190">
    <property type="entry name" value="CAP Gly-rich-like domain"/>
    <property type="match status" value="1"/>
</dbReference>
<dbReference type="SUPFAM" id="SSF74924">
    <property type="entry name" value="Cap-Gly domain"/>
    <property type="match status" value="1"/>
</dbReference>
<comment type="similarity">
    <text evidence="4">Belongs to the TBCB family.</text>
</comment>
<evidence type="ECO:0000256" key="2">
    <source>
        <dbReference type="ARBA" id="ARBA00022490"/>
    </source>
</evidence>
<reference evidence="7" key="1">
    <citation type="submission" date="2016-04" db="EMBL/GenBank/DDBJ databases">
        <title>Comparative genomics of biotechnologically important yeasts.</title>
        <authorList>
            <consortium name="DOE Joint Genome Institute"/>
            <person name="Riley R."/>
            <person name="Haridas S."/>
            <person name="Wolfe K.H."/>
            <person name="Lopes M.R."/>
            <person name="Hittinger C.T."/>
            <person name="Goker M."/>
            <person name="Salamov A."/>
            <person name="Wisecaver J."/>
            <person name="Long T.M."/>
            <person name="Aerts A.L."/>
            <person name="Barry K."/>
            <person name="Choi C."/>
            <person name="Clum A."/>
            <person name="Coughlan A.Y."/>
            <person name="Deshpande S."/>
            <person name="Douglass A.P."/>
            <person name="Hanson S.J."/>
            <person name="Klenk H.-P."/>
            <person name="Labutti K."/>
            <person name="Lapidus A."/>
            <person name="Lindquist E."/>
            <person name="Lipzen A."/>
            <person name="Meier-Kolthoff J.P."/>
            <person name="Ohm R.A."/>
            <person name="Otillar R.P."/>
            <person name="Pangilinan J."/>
            <person name="Peng Y."/>
            <person name="Rokas A."/>
            <person name="Rosa C.A."/>
            <person name="Scheuner C."/>
            <person name="Sibirny A.A."/>
            <person name="Slot J.C."/>
            <person name="Stielow J.B."/>
            <person name="Sun H."/>
            <person name="Kurtzman C.P."/>
            <person name="Blackwell M."/>
            <person name="Grigoriev I.V."/>
            <person name="Jeffries T.W."/>
        </authorList>
    </citation>
    <scope>NUCLEOTIDE SEQUENCE [LARGE SCALE GENOMIC DNA]</scope>
    <source>
        <strain evidence="7">NRRL YB-2248</strain>
    </source>
</reference>
<dbReference type="PANTHER" id="PTHR18916">
    <property type="entry name" value="DYNACTIN 1-RELATED MICROTUBULE-BINDING"/>
    <property type="match status" value="1"/>
</dbReference>
<keyword evidence="2" id="KW-0963">Cytoplasm</keyword>
<protein>
    <recommendedName>
        <fullName evidence="5">CAP-Gly domain-containing protein</fullName>
    </recommendedName>
</protein>
<dbReference type="Pfam" id="PF01302">
    <property type="entry name" value="CAP_GLY"/>
    <property type="match status" value="1"/>
</dbReference>
<dbReference type="EMBL" id="KV453854">
    <property type="protein sequence ID" value="ODV85056.1"/>
    <property type="molecule type" value="Genomic_DNA"/>
</dbReference>
<dbReference type="Proteomes" id="UP000094801">
    <property type="component" value="Unassembled WGS sequence"/>
</dbReference>
<dbReference type="InterPro" id="IPR036859">
    <property type="entry name" value="CAP-Gly_dom_sf"/>
</dbReference>
<dbReference type="GO" id="GO:0031122">
    <property type="term" value="P:cytoplasmic microtubule organization"/>
    <property type="evidence" value="ECO:0007669"/>
    <property type="project" value="TreeGrafter"/>
</dbReference>